<dbReference type="PANTHER" id="PTHR10504:SF136">
    <property type="entry name" value="NOSE RESISTANT TO FLUOXETINE PROTEIN 5"/>
    <property type="match status" value="1"/>
</dbReference>
<feature type="signal peptide" evidence="1">
    <location>
        <begin position="1"/>
        <end position="28"/>
    </location>
</feature>
<proteinExistence type="predicted"/>
<keyword evidence="3" id="KW-1185">Reference proteome</keyword>
<accession>A0A915D748</accession>
<dbReference type="WBParaSite" id="jg16439">
    <property type="protein sequence ID" value="jg16439"/>
    <property type="gene ID" value="jg16439"/>
</dbReference>
<dbReference type="GO" id="GO:0008289">
    <property type="term" value="F:lipid binding"/>
    <property type="evidence" value="ECO:0007669"/>
    <property type="project" value="InterPro"/>
</dbReference>
<dbReference type="Gene3D" id="3.15.10.10">
    <property type="entry name" value="Bactericidal permeability-increasing protein, domain 1"/>
    <property type="match status" value="1"/>
</dbReference>
<feature type="chain" id="PRO_5037159967" evidence="1">
    <location>
        <begin position="29"/>
        <end position="536"/>
    </location>
</feature>
<evidence type="ECO:0000313" key="3">
    <source>
        <dbReference type="Proteomes" id="UP000887574"/>
    </source>
</evidence>
<dbReference type="SMART" id="SM00328">
    <property type="entry name" value="BPI1"/>
    <property type="match status" value="1"/>
</dbReference>
<evidence type="ECO:0000259" key="2">
    <source>
        <dbReference type="SMART" id="SM00328"/>
    </source>
</evidence>
<protein>
    <submittedName>
        <fullName evidence="4">Lipid-binding serum glycoprotein N-terminal domain-containing protein</fullName>
    </submittedName>
</protein>
<dbReference type="Proteomes" id="UP000887574">
    <property type="component" value="Unplaced"/>
</dbReference>
<dbReference type="AlphaFoldDB" id="A0A915D748"/>
<reference evidence="4" key="1">
    <citation type="submission" date="2022-11" db="UniProtKB">
        <authorList>
            <consortium name="WormBaseParasite"/>
        </authorList>
    </citation>
    <scope>IDENTIFICATION</scope>
</reference>
<organism evidence="3 4">
    <name type="scientific">Ditylenchus dipsaci</name>
    <dbReference type="NCBI Taxonomy" id="166011"/>
    <lineage>
        <taxon>Eukaryota</taxon>
        <taxon>Metazoa</taxon>
        <taxon>Ecdysozoa</taxon>
        <taxon>Nematoda</taxon>
        <taxon>Chromadorea</taxon>
        <taxon>Rhabditida</taxon>
        <taxon>Tylenchina</taxon>
        <taxon>Tylenchomorpha</taxon>
        <taxon>Sphaerularioidea</taxon>
        <taxon>Anguinidae</taxon>
        <taxon>Anguininae</taxon>
        <taxon>Ditylenchus</taxon>
    </lineage>
</organism>
<feature type="domain" description="Lipid-binding serum glycoprotein N-terminal" evidence="2">
    <location>
        <begin position="74"/>
        <end position="287"/>
    </location>
</feature>
<evidence type="ECO:0000256" key="1">
    <source>
        <dbReference type="SAM" id="SignalP"/>
    </source>
</evidence>
<dbReference type="GO" id="GO:0005615">
    <property type="term" value="C:extracellular space"/>
    <property type="evidence" value="ECO:0007669"/>
    <property type="project" value="TreeGrafter"/>
</dbReference>
<evidence type="ECO:0000313" key="4">
    <source>
        <dbReference type="WBParaSite" id="jg16439"/>
    </source>
</evidence>
<dbReference type="InterPro" id="IPR032942">
    <property type="entry name" value="BPI/LBP/Plunc"/>
</dbReference>
<dbReference type="PANTHER" id="PTHR10504">
    <property type="entry name" value="BACTERICIDAL PERMEABILITY-INCREASING BPI PROTEIN-RELATED"/>
    <property type="match status" value="1"/>
</dbReference>
<dbReference type="Pfam" id="PF01273">
    <property type="entry name" value="LBP_BPI_CETP"/>
    <property type="match status" value="1"/>
</dbReference>
<dbReference type="InterPro" id="IPR017943">
    <property type="entry name" value="Bactericidal_perm-incr_a/b_dom"/>
</dbReference>
<dbReference type="Gene3D" id="3.15.20.10">
    <property type="entry name" value="Bactericidal permeability-increasing protein, domain 2"/>
    <property type="match status" value="1"/>
</dbReference>
<name>A0A915D748_9BILA</name>
<dbReference type="SUPFAM" id="SSF55394">
    <property type="entry name" value="Bactericidal permeability-increasing protein, BPI"/>
    <property type="match status" value="2"/>
</dbReference>
<keyword evidence="1" id="KW-0732">Signal</keyword>
<sequence length="536" mass="59325">MGRKTLLSAPFFAIALICCSIFGQRAFCADADSNYADLLEGSTGPIYPSRRNYRPYETVTIDDPAQHSSGIYFRISQKGVDYLAELASDGLPAIFHRMVLPTISESGFTLKDAVITKFAKPDIKVKFVKGFGVEIAIRLTELRISGETDLSVFFASYRAQMLAIVTNLTINMRVAIHRNLTEPFTQVTVNKCSVSPGSLNLQYFGADANEFYTIGNLIQTEIDNAIRDKICILPPLVRDFLRQKIELLMQPPKLEKSASRVRIADPDSTPDSSVLDHLCGNGLSSADFSITPPDDEDEDPDVEMLALNGTWVPDLSLRYPPTFSDKDLIFGIDGGIMVDGISASPYVQRPKFVNVTIMRDQMLGLIVSEYVPNTFFYNVYDKNFGAVSVTYSLKHVPRVLRSVAKLVCPDCKLVVSANLTTAPQSAIDRNGIVLLLEGDVSVQFVRSKNQSYNILTANGQIRVLIKPHFRHSRLYSDVLLAGVEFKVYKAGMSGMVAGGVRKLLTFLVPRAIWPKIQHRLRLAVNHKGLQILGSAL</sequence>
<dbReference type="InterPro" id="IPR017942">
    <property type="entry name" value="Lipid-bd_serum_glycop_N"/>
</dbReference>